<keyword evidence="3" id="KW-1185">Reference proteome</keyword>
<comment type="caution">
    <text evidence="2">The sequence shown here is derived from an EMBL/GenBank/DDBJ whole genome shotgun (WGS) entry which is preliminary data.</text>
</comment>
<feature type="compositionally biased region" description="Pro residues" evidence="1">
    <location>
        <begin position="106"/>
        <end position="118"/>
    </location>
</feature>
<reference evidence="2" key="1">
    <citation type="submission" date="2020-05" db="EMBL/GenBank/DDBJ databases">
        <title>WGS assembly of Panicum virgatum.</title>
        <authorList>
            <person name="Lovell J.T."/>
            <person name="Jenkins J."/>
            <person name="Shu S."/>
            <person name="Juenger T.E."/>
            <person name="Schmutz J."/>
        </authorList>
    </citation>
    <scope>NUCLEOTIDE SEQUENCE</scope>
    <source>
        <strain evidence="2">AP13</strain>
    </source>
</reference>
<dbReference type="EMBL" id="CM029051">
    <property type="protein sequence ID" value="KAG2564007.1"/>
    <property type="molecule type" value="Genomic_DNA"/>
</dbReference>
<proteinExistence type="predicted"/>
<dbReference type="Proteomes" id="UP000823388">
    <property type="component" value="Chromosome 8K"/>
</dbReference>
<dbReference type="AlphaFoldDB" id="A0A8T0PNS9"/>
<protein>
    <submittedName>
        <fullName evidence="2">Uncharacterized protein</fullName>
    </submittedName>
</protein>
<feature type="region of interest" description="Disordered" evidence="1">
    <location>
        <begin position="37"/>
        <end position="167"/>
    </location>
</feature>
<feature type="compositionally biased region" description="Basic and acidic residues" evidence="1">
    <location>
        <begin position="156"/>
        <end position="167"/>
    </location>
</feature>
<evidence type="ECO:0000256" key="1">
    <source>
        <dbReference type="SAM" id="MobiDB-lite"/>
    </source>
</evidence>
<evidence type="ECO:0000313" key="3">
    <source>
        <dbReference type="Proteomes" id="UP000823388"/>
    </source>
</evidence>
<organism evidence="2 3">
    <name type="scientific">Panicum virgatum</name>
    <name type="common">Blackwell switchgrass</name>
    <dbReference type="NCBI Taxonomy" id="38727"/>
    <lineage>
        <taxon>Eukaryota</taxon>
        <taxon>Viridiplantae</taxon>
        <taxon>Streptophyta</taxon>
        <taxon>Embryophyta</taxon>
        <taxon>Tracheophyta</taxon>
        <taxon>Spermatophyta</taxon>
        <taxon>Magnoliopsida</taxon>
        <taxon>Liliopsida</taxon>
        <taxon>Poales</taxon>
        <taxon>Poaceae</taxon>
        <taxon>PACMAD clade</taxon>
        <taxon>Panicoideae</taxon>
        <taxon>Panicodae</taxon>
        <taxon>Paniceae</taxon>
        <taxon>Panicinae</taxon>
        <taxon>Panicum</taxon>
        <taxon>Panicum sect. Hiantes</taxon>
    </lineage>
</organism>
<feature type="compositionally biased region" description="Basic and acidic residues" evidence="1">
    <location>
        <begin position="87"/>
        <end position="96"/>
    </location>
</feature>
<name>A0A8T0PNS9_PANVG</name>
<evidence type="ECO:0000313" key="2">
    <source>
        <dbReference type="EMBL" id="KAG2564007.1"/>
    </source>
</evidence>
<gene>
    <name evidence="2" type="ORF">PVAP13_8KG380102</name>
</gene>
<sequence length="167" mass="18102">MPKWYSLHLHLLTLNTEPSPSVLGGIADKVGDDARRALSSPCPAARCPLSPSSSFSNDQRRRSPFSSSSRMRTPTGFLRLPPQRPSDVPEREEAKAAGRARRHAAPPLPPSAASPSPPLRRRATWRPFPTSLHGKPRPRLSAGKPHGSSSASLGVDRIRCHGVDIQT</sequence>
<accession>A0A8T0PNS9</accession>